<feature type="transmembrane region" description="Helical" evidence="1">
    <location>
        <begin position="20"/>
        <end position="49"/>
    </location>
</feature>
<dbReference type="PANTHER" id="PTHR30121">
    <property type="entry name" value="UNCHARACTERIZED PROTEIN YJGR-RELATED"/>
    <property type="match status" value="1"/>
</dbReference>
<dbReference type="Pfam" id="PF26449">
    <property type="entry name" value="DUF8128"/>
    <property type="match status" value="1"/>
</dbReference>
<dbReference type="InterPro" id="IPR058441">
    <property type="entry name" value="DUF8128"/>
</dbReference>
<organism evidence="4 5">
    <name type="scientific">Candidatus Roizmanbacteria bacterium CG07_land_8_20_14_0_80_34_15</name>
    <dbReference type="NCBI Taxonomy" id="1974849"/>
    <lineage>
        <taxon>Bacteria</taxon>
        <taxon>Candidatus Roizmaniibacteriota</taxon>
    </lineage>
</organism>
<protein>
    <submittedName>
        <fullName evidence="4">Uncharacterized protein</fullName>
    </submittedName>
</protein>
<dbReference type="InterPro" id="IPR027417">
    <property type="entry name" value="P-loop_NTPase"/>
</dbReference>
<keyword evidence="1" id="KW-0472">Membrane</keyword>
<reference evidence="5" key="1">
    <citation type="submission" date="2017-09" db="EMBL/GenBank/DDBJ databases">
        <title>Depth-based differentiation of microbial function through sediment-hosted aquifers and enrichment of novel symbionts in the deep terrestrial subsurface.</title>
        <authorList>
            <person name="Probst A.J."/>
            <person name="Ladd B."/>
            <person name="Jarett J.K."/>
            <person name="Geller-Mcgrath D.E."/>
            <person name="Sieber C.M.K."/>
            <person name="Emerson J.B."/>
            <person name="Anantharaman K."/>
            <person name="Thomas B.C."/>
            <person name="Malmstrom R."/>
            <person name="Stieglmeier M."/>
            <person name="Klingl A."/>
            <person name="Woyke T."/>
            <person name="Ryan C.M."/>
            <person name="Banfield J.F."/>
        </authorList>
    </citation>
    <scope>NUCLEOTIDE SEQUENCE [LARGE SCALE GENOMIC DNA]</scope>
</reference>
<dbReference type="PANTHER" id="PTHR30121:SF11">
    <property type="entry name" value="AAA+ ATPASE DOMAIN-CONTAINING PROTEIN"/>
    <property type="match status" value="1"/>
</dbReference>
<evidence type="ECO:0000313" key="4">
    <source>
        <dbReference type="EMBL" id="PIU37258.1"/>
    </source>
</evidence>
<evidence type="ECO:0000259" key="2">
    <source>
        <dbReference type="Pfam" id="PF10412"/>
    </source>
</evidence>
<feature type="domain" description="DUF8128" evidence="3">
    <location>
        <begin position="59"/>
        <end position="350"/>
    </location>
</feature>
<evidence type="ECO:0000259" key="3">
    <source>
        <dbReference type="Pfam" id="PF26449"/>
    </source>
</evidence>
<keyword evidence="1" id="KW-0812">Transmembrane</keyword>
<feature type="domain" description="Type IV secretion system coupling protein TraD DNA-binding" evidence="2">
    <location>
        <begin position="384"/>
        <end position="725"/>
    </location>
</feature>
<dbReference type="Pfam" id="PF10412">
    <property type="entry name" value="TrwB_AAD_bind"/>
    <property type="match status" value="1"/>
</dbReference>
<sequence>MFLLYTFLMETIDLQIYTDRLITIGLASLAAILAAGLTFILIYLVVIYFRLKKREQISLEMVTLEVKLAKENEIKIDAADQMFSSFSSLKKSGFWSFLEVDDVVSFEIIGKKAEIRFYISAPNRIIDLIEKTIYGYYPAADIRKVDEPNIFSEQGKVVFGGLVQKEAPYMPIRLYRDLPTDSLSAITSALSKFDDNEGGIIQILIRPAGGKWKTTGKSYVSSTKKNEANPEKATFKTDPKVLEKIEDKCSHSGFETVIRFVVTAKNKDMADTHLKNMKNAFTQFNSDSNNFSGTKDLFKGVFMINFIYKFFPVIEIPFWPFGKTISILSTDELATIFHFPNKTVETPHIQRLKAKTAPVPIEVPQSGGTSVGGGYYRGVKRPVTISVEDRRRHVYIIGKTGVGKSVLLHDMAIQDIKAGHGVCVIDPHGDLIDDIVKYIPPERAEDVIYFDPSDAERPMGLNLLEAKTEDQKHFITTSIINLMYKLYDPQRTGIIGPRFEHAVRNAMLTVMSEKGSTFVEIVRVLTDPKYVQELLPKVQDPIVRRYWTDQIAQTSDFHKSEVLDYIVSKFGRFITNKLMRNIIGQSDSAFDFRHVMDEGKILLINLSKGKLGEENSSFLGLVLIPKILIAAMSRQEIPEDKRRDFFLYVDEFQNFATPDFATILSEARKYHLNLTVANQFIGQMDDEVKNAIFGNVGTLISFRVGVTDASYMQREYQPVFGETDLINIERFHAYMKTIVDNEPVPPFSVDMTKDIKIFKAGANEKIAQAVIQLSRLKYGRPKELVEAEINQRARL</sequence>
<evidence type="ECO:0000313" key="5">
    <source>
        <dbReference type="Proteomes" id="UP000230184"/>
    </source>
</evidence>
<dbReference type="Gene3D" id="3.40.50.300">
    <property type="entry name" value="P-loop containing nucleotide triphosphate hydrolases"/>
    <property type="match status" value="2"/>
</dbReference>
<name>A0A2M6YUT2_9BACT</name>
<keyword evidence="1" id="KW-1133">Transmembrane helix</keyword>
<dbReference type="EMBL" id="PEWY01000056">
    <property type="protein sequence ID" value="PIU37258.1"/>
    <property type="molecule type" value="Genomic_DNA"/>
</dbReference>
<dbReference type="Proteomes" id="UP000230184">
    <property type="component" value="Unassembled WGS sequence"/>
</dbReference>
<dbReference type="AlphaFoldDB" id="A0A2M6YUT2"/>
<comment type="caution">
    <text evidence="4">The sequence shown here is derived from an EMBL/GenBank/DDBJ whole genome shotgun (WGS) entry which is preliminary data.</text>
</comment>
<evidence type="ECO:0000256" key="1">
    <source>
        <dbReference type="SAM" id="Phobius"/>
    </source>
</evidence>
<dbReference type="SUPFAM" id="SSF52540">
    <property type="entry name" value="P-loop containing nucleoside triphosphate hydrolases"/>
    <property type="match status" value="1"/>
</dbReference>
<dbReference type="InterPro" id="IPR019476">
    <property type="entry name" value="T4SS_TraD_DNA-bd"/>
</dbReference>
<dbReference type="InterPro" id="IPR051162">
    <property type="entry name" value="T4SS_component"/>
</dbReference>
<proteinExistence type="predicted"/>
<accession>A0A2M6YUT2</accession>
<gene>
    <name evidence="4" type="ORF">COT02_01830</name>
</gene>